<dbReference type="PANTHER" id="PTHR21694:SF18">
    <property type="entry name" value="COILED-COIL DOMAIN-CONTAINING PROTEIN 63"/>
    <property type="match status" value="1"/>
</dbReference>
<organism evidence="4 5">
    <name type="scientific">Glossina pallidipes</name>
    <name type="common">Tsetse fly</name>
    <dbReference type="NCBI Taxonomy" id="7398"/>
    <lineage>
        <taxon>Eukaryota</taxon>
        <taxon>Metazoa</taxon>
        <taxon>Ecdysozoa</taxon>
        <taxon>Arthropoda</taxon>
        <taxon>Hexapoda</taxon>
        <taxon>Insecta</taxon>
        <taxon>Pterygota</taxon>
        <taxon>Neoptera</taxon>
        <taxon>Endopterygota</taxon>
        <taxon>Diptera</taxon>
        <taxon>Brachycera</taxon>
        <taxon>Muscomorpha</taxon>
        <taxon>Hippoboscoidea</taxon>
        <taxon>Glossinidae</taxon>
        <taxon>Glossina</taxon>
    </lineage>
</organism>
<evidence type="ECO:0000256" key="1">
    <source>
        <dbReference type="ARBA" id="ARBA00023054"/>
    </source>
</evidence>
<feature type="coiled-coil region" evidence="2">
    <location>
        <begin position="120"/>
        <end position="154"/>
    </location>
</feature>
<feature type="domain" description="ODAD1 central coiled coil region" evidence="3">
    <location>
        <begin position="169"/>
        <end position="448"/>
    </location>
</feature>
<dbReference type="PANTHER" id="PTHR21694">
    <property type="entry name" value="COILED-COIL DOMAIN-CONTAINING PROTEIN 63"/>
    <property type="match status" value="1"/>
</dbReference>
<dbReference type="AlphaFoldDB" id="A0A1B0AD74"/>
<reference evidence="4" key="2">
    <citation type="submission" date="2020-05" db="UniProtKB">
        <authorList>
            <consortium name="EnsemblMetazoa"/>
        </authorList>
    </citation>
    <scope>IDENTIFICATION</scope>
    <source>
        <strain evidence="4">IAEA</strain>
    </source>
</reference>
<proteinExistence type="predicted"/>
<dbReference type="STRING" id="7398.A0A1B0AD74"/>
<evidence type="ECO:0000259" key="3">
    <source>
        <dbReference type="Pfam" id="PF21773"/>
    </source>
</evidence>
<dbReference type="InterPro" id="IPR049258">
    <property type="entry name" value="ODAD1_CC"/>
</dbReference>
<dbReference type="InterPro" id="IPR051876">
    <property type="entry name" value="ODA-DC/CCD"/>
</dbReference>
<evidence type="ECO:0000313" key="5">
    <source>
        <dbReference type="Proteomes" id="UP000092445"/>
    </source>
</evidence>
<sequence length="579" mass="67464">MATDECSSNLDSCPIAKKKGKGNHNTHYTMDNIAKKNFLELYLVKQKELGKRQREYKKILSTKLKTRKETIIEASYQNAIEQLRLEKDDLRAQIWVASGITHQRDNKRCLKNIKCHVQCQESLADDIRKLKVAIANLEREISRVNKQVYDLNRKTVPDTQHQAYVAKARKKLMILENQLEVGIRRECGFAAANAELREELIKILNHRTFFNESYTKLVQKLNSDKKYLIDLIEYALGTFDNCIEVYEKIDNIIKRETKERDLRKVEMQGIMRKIAADADNTEFMDTKGKARVMADLQPKEYARREKFRRDHTKKINLYNKILEKIQAYTQTQNVEKVIEKFQQQESLYYSYFNYANELSYHMTLLTNSVNRLYNDIDSLKKANLNTLQDQTDTIAKLENTLQEKQKKNAELKKVSDANDARLDNLLQGIKTLFDLCKGDAAPLMVLLGNHTQVDLVNVRRFLKILERRIFDITASVYVMERQSDARNYPDYVVKQIEKVCEWPTDINDIVLTQQCPECAEGEAFNMDDAGDGGVVVHTVEEAKQKLHEKVNQPEMQYRLHSISQCRLPRSRVLAAKRHV</sequence>
<accession>A0A1B0AD74</accession>
<keyword evidence="5" id="KW-1185">Reference proteome</keyword>
<evidence type="ECO:0000256" key="2">
    <source>
        <dbReference type="SAM" id="Coils"/>
    </source>
</evidence>
<dbReference type="VEuPathDB" id="VectorBase:GPAI041842"/>
<dbReference type="Proteomes" id="UP000092445">
    <property type="component" value="Unassembled WGS sequence"/>
</dbReference>
<dbReference type="Pfam" id="PF21773">
    <property type="entry name" value="ODAD1_CC"/>
    <property type="match status" value="1"/>
</dbReference>
<feature type="coiled-coil region" evidence="2">
    <location>
        <begin position="387"/>
        <end position="417"/>
    </location>
</feature>
<name>A0A1B0AD74_GLOPL</name>
<evidence type="ECO:0000313" key="4">
    <source>
        <dbReference type="EnsemblMetazoa" id="GPAI041842-PA"/>
    </source>
</evidence>
<protein>
    <recommendedName>
        <fullName evidence="3">ODAD1 central coiled coil region domain-containing protein</fullName>
    </recommendedName>
</protein>
<keyword evidence="1 2" id="KW-0175">Coiled coil</keyword>
<reference evidence="5" key="1">
    <citation type="submission" date="2014-03" db="EMBL/GenBank/DDBJ databases">
        <authorList>
            <person name="Aksoy S."/>
            <person name="Warren W."/>
            <person name="Wilson R.K."/>
        </authorList>
    </citation>
    <scope>NUCLEOTIDE SEQUENCE [LARGE SCALE GENOMIC DNA]</scope>
    <source>
        <strain evidence="5">IAEA</strain>
    </source>
</reference>
<dbReference type="EnsemblMetazoa" id="GPAI041842-RA">
    <property type="protein sequence ID" value="GPAI041842-PA"/>
    <property type="gene ID" value="GPAI041842"/>
</dbReference>